<feature type="region of interest" description="Disordered" evidence="1">
    <location>
        <begin position="1"/>
        <end position="42"/>
    </location>
</feature>
<keyword evidence="3" id="KW-1185">Reference proteome</keyword>
<dbReference type="STRING" id="585531.HMPREF0063_12082"/>
<dbReference type="Proteomes" id="UP000003111">
    <property type="component" value="Unassembled WGS sequence"/>
</dbReference>
<accession>E2SCC0</accession>
<gene>
    <name evidence="2" type="ORF">HMPREF0063_12082</name>
</gene>
<dbReference type="RefSeq" id="WP_007077174.1">
    <property type="nucleotide sequence ID" value="NZ_CM001024.1"/>
</dbReference>
<dbReference type="EMBL" id="ACLF03000006">
    <property type="protein sequence ID" value="EFQ82873.1"/>
    <property type="molecule type" value="Genomic_DNA"/>
</dbReference>
<organism evidence="2 3">
    <name type="scientific">Aeromicrobium marinum DSM 15272</name>
    <dbReference type="NCBI Taxonomy" id="585531"/>
    <lineage>
        <taxon>Bacteria</taxon>
        <taxon>Bacillati</taxon>
        <taxon>Actinomycetota</taxon>
        <taxon>Actinomycetes</taxon>
        <taxon>Propionibacteriales</taxon>
        <taxon>Nocardioidaceae</taxon>
        <taxon>Aeromicrobium</taxon>
    </lineage>
</organism>
<evidence type="ECO:0000313" key="2">
    <source>
        <dbReference type="EMBL" id="EFQ82873.1"/>
    </source>
</evidence>
<proteinExistence type="predicted"/>
<dbReference type="eggNOG" id="COG3350">
    <property type="taxonomic scope" value="Bacteria"/>
</dbReference>
<dbReference type="HOGENOM" id="CLU_187630_0_0_11"/>
<name>E2SCC0_9ACTN</name>
<protein>
    <submittedName>
        <fullName evidence="2">YHS domain family protein</fullName>
    </submittedName>
</protein>
<evidence type="ECO:0000313" key="3">
    <source>
        <dbReference type="Proteomes" id="UP000003111"/>
    </source>
</evidence>
<dbReference type="Gene3D" id="1.10.620.20">
    <property type="entry name" value="Ribonucleotide Reductase, subunit A"/>
    <property type="match status" value="1"/>
</dbReference>
<feature type="compositionally biased region" description="Basic and acidic residues" evidence="1">
    <location>
        <begin position="32"/>
        <end position="42"/>
    </location>
</feature>
<dbReference type="InterPro" id="IPR012348">
    <property type="entry name" value="RNR-like"/>
</dbReference>
<dbReference type="AlphaFoldDB" id="E2SCC0"/>
<feature type="compositionally biased region" description="Basic and acidic residues" evidence="1">
    <location>
        <begin position="1"/>
        <end position="20"/>
    </location>
</feature>
<evidence type="ECO:0000256" key="1">
    <source>
        <dbReference type="SAM" id="MobiDB-lite"/>
    </source>
</evidence>
<dbReference type="GO" id="GO:0016491">
    <property type="term" value="F:oxidoreductase activity"/>
    <property type="evidence" value="ECO:0007669"/>
    <property type="project" value="InterPro"/>
</dbReference>
<comment type="caution">
    <text evidence="2">The sequence shown here is derived from an EMBL/GenBank/DDBJ whole genome shotgun (WGS) entry which is preliminary data.</text>
</comment>
<reference evidence="2" key="1">
    <citation type="submission" date="2010-08" db="EMBL/GenBank/DDBJ databases">
        <authorList>
            <person name="Muzny D."/>
            <person name="Qin X."/>
            <person name="Buhay C."/>
            <person name="Dugan-Rocha S."/>
            <person name="Ding Y."/>
            <person name="Chen G."/>
            <person name="Hawes A."/>
            <person name="Holder M."/>
            <person name="Jhangiani S."/>
            <person name="Johnson A."/>
            <person name="Khan Z."/>
            <person name="Li Z."/>
            <person name="Liu W."/>
            <person name="Liu X."/>
            <person name="Perez L."/>
            <person name="Shen H."/>
            <person name="Wang Q."/>
            <person name="Watt J."/>
            <person name="Xi L."/>
            <person name="Xin Y."/>
            <person name="Zhou J."/>
            <person name="Deng J."/>
            <person name="Jiang H."/>
            <person name="Liu Y."/>
            <person name="Qu J."/>
            <person name="Song X.-Z."/>
            <person name="Zhang L."/>
            <person name="Villasana D."/>
            <person name="Johnson A."/>
            <person name="Liu J."/>
            <person name="Liyanage D."/>
            <person name="Lorensuhewa L."/>
            <person name="Robinson T."/>
            <person name="Song A."/>
            <person name="Song B.-B."/>
            <person name="Dinh H."/>
            <person name="Thornton R."/>
            <person name="Coyle M."/>
            <person name="Francisco L."/>
            <person name="Jackson L."/>
            <person name="Javaid M."/>
            <person name="Korchina V."/>
            <person name="Kovar C."/>
            <person name="Mata R."/>
            <person name="Mathew T."/>
            <person name="Ngo R."/>
            <person name="Nguyen L."/>
            <person name="Nguyen N."/>
            <person name="Okwuonu G."/>
            <person name="Ongeri F."/>
            <person name="Pham C."/>
            <person name="Simmons D."/>
            <person name="Wilczek-Boney K."/>
            <person name="Hale W."/>
            <person name="Jakkamsetti A."/>
            <person name="Pham P."/>
            <person name="Ruth R."/>
            <person name="San Lucas F."/>
            <person name="Warren J."/>
            <person name="Zhang J."/>
            <person name="Zhao Z."/>
            <person name="Zhou C."/>
            <person name="Zhu D."/>
            <person name="Lee S."/>
            <person name="Bess C."/>
            <person name="Blankenburg K."/>
            <person name="Forbes L."/>
            <person name="Fu Q."/>
            <person name="Gubbala S."/>
            <person name="Hirani K."/>
            <person name="Jayaseelan J.C."/>
            <person name="Lara F."/>
            <person name="Munidasa M."/>
            <person name="Palculict T."/>
            <person name="Patil S."/>
            <person name="Pu L.-L."/>
            <person name="Saada N."/>
            <person name="Tang L."/>
            <person name="Weissenberger G."/>
            <person name="Zhu Y."/>
            <person name="Hemphill L."/>
            <person name="Shang Y."/>
            <person name="Youmans B."/>
            <person name="Ayvaz T."/>
            <person name="Ross M."/>
            <person name="Santibanez J."/>
            <person name="Aqrawi P."/>
            <person name="Gross S."/>
            <person name="Joshi V."/>
            <person name="Fowler G."/>
            <person name="Nazareth L."/>
            <person name="Reid J."/>
            <person name="Worley K."/>
            <person name="Petrosino J."/>
            <person name="Highlander S."/>
            <person name="Gibbs R."/>
        </authorList>
    </citation>
    <scope>NUCLEOTIDE SEQUENCE [LARGE SCALE GENOMIC DNA]</scope>
    <source>
        <strain evidence="2">DSM 15272</strain>
    </source>
</reference>
<sequence length="95" mass="10228">MKNSDERKQTMIHPQGHEDQETTTGTCCGHSAKADDGTRPDARDVAECPVMAGTTVIKAEAEAAGLVRTHRGQRYWLCCDACGPMFDADPDGYAA</sequence>